<protein>
    <submittedName>
        <fullName evidence="5">Uncharacterized protein</fullName>
    </submittedName>
</protein>
<proteinExistence type="inferred from homology"/>
<dbReference type="InterPro" id="IPR011990">
    <property type="entry name" value="TPR-like_helical_dom_sf"/>
</dbReference>
<dbReference type="InterPro" id="IPR044244">
    <property type="entry name" value="TTC27/Emw1"/>
</dbReference>
<sequence>MKEEPFAVSFLIALIGQCGIQSSKEERQRRNVLVLASGLPPSWRVQAFYAEILRSLGCTAEALRIYEKQETWDNVIECYRSLGQLEKAEHVVRELIAKDDRNPLYYCMLGDIFLEPNYYEMAIEDPHKREEHGELLEWTLNFSFAILSTGQKICRLIAYVYCFLEIERKVCTCPSISWRADDDTPPL</sequence>
<name>A0A914RA48_PAREQ</name>
<dbReference type="PANTHER" id="PTHR16193">
    <property type="entry name" value="TETRATRICOPEPTIDE REPEAT PROTEIN 27"/>
    <property type="match status" value="1"/>
</dbReference>
<accession>A0A914RA48</accession>
<evidence type="ECO:0000256" key="1">
    <source>
        <dbReference type="ARBA" id="ARBA00022737"/>
    </source>
</evidence>
<dbReference type="WBParaSite" id="PEQ_0000335901-mRNA-1">
    <property type="protein sequence ID" value="PEQ_0000335901-mRNA-1"/>
    <property type="gene ID" value="PEQ_0000335901"/>
</dbReference>
<evidence type="ECO:0000313" key="5">
    <source>
        <dbReference type="WBParaSite" id="PEQ_0000335901-mRNA-1"/>
    </source>
</evidence>
<dbReference type="PANTHER" id="PTHR16193:SF0">
    <property type="entry name" value="TETRATRICOPEPTIDE REPEAT PROTEIN 27"/>
    <property type="match status" value="1"/>
</dbReference>
<reference evidence="5" key="1">
    <citation type="submission" date="2022-11" db="UniProtKB">
        <authorList>
            <consortium name="WormBaseParasite"/>
        </authorList>
    </citation>
    <scope>IDENTIFICATION</scope>
</reference>
<evidence type="ECO:0000313" key="4">
    <source>
        <dbReference type="Proteomes" id="UP000887564"/>
    </source>
</evidence>
<dbReference type="Proteomes" id="UP000887564">
    <property type="component" value="Unplaced"/>
</dbReference>
<dbReference type="AlphaFoldDB" id="A0A914RA48"/>
<keyword evidence="4" id="KW-1185">Reference proteome</keyword>
<dbReference type="Gene3D" id="1.25.40.10">
    <property type="entry name" value="Tetratricopeptide repeat domain"/>
    <property type="match status" value="1"/>
</dbReference>
<comment type="similarity">
    <text evidence="3">Belongs to the TTC27 family.</text>
</comment>
<keyword evidence="1" id="KW-0677">Repeat</keyword>
<organism evidence="4 5">
    <name type="scientific">Parascaris equorum</name>
    <name type="common">Equine roundworm</name>
    <dbReference type="NCBI Taxonomy" id="6256"/>
    <lineage>
        <taxon>Eukaryota</taxon>
        <taxon>Metazoa</taxon>
        <taxon>Ecdysozoa</taxon>
        <taxon>Nematoda</taxon>
        <taxon>Chromadorea</taxon>
        <taxon>Rhabditida</taxon>
        <taxon>Spirurina</taxon>
        <taxon>Ascaridomorpha</taxon>
        <taxon>Ascaridoidea</taxon>
        <taxon>Ascarididae</taxon>
        <taxon>Parascaris</taxon>
    </lineage>
</organism>
<evidence type="ECO:0000256" key="3">
    <source>
        <dbReference type="ARBA" id="ARBA00024020"/>
    </source>
</evidence>
<keyword evidence="2" id="KW-0802">TPR repeat</keyword>
<evidence type="ECO:0000256" key="2">
    <source>
        <dbReference type="ARBA" id="ARBA00022803"/>
    </source>
</evidence>
<dbReference type="SUPFAM" id="SSF48452">
    <property type="entry name" value="TPR-like"/>
    <property type="match status" value="1"/>
</dbReference>